<dbReference type="Pfam" id="PF01345">
    <property type="entry name" value="DUF11"/>
    <property type="match status" value="4"/>
</dbReference>
<proteinExistence type="predicted"/>
<dbReference type="AlphaFoldDB" id="A0A7K4AK41"/>
<dbReference type="InterPro" id="IPR055354">
    <property type="entry name" value="DUF7507"/>
</dbReference>
<feature type="domain" description="DUF11" evidence="2">
    <location>
        <begin position="390"/>
        <end position="483"/>
    </location>
</feature>
<dbReference type="PANTHER" id="PTHR34819">
    <property type="entry name" value="LARGE CYSTEINE-RICH PERIPLASMIC PROTEIN OMCB"/>
    <property type="match status" value="1"/>
</dbReference>
<evidence type="ECO:0000256" key="1">
    <source>
        <dbReference type="SAM" id="MobiDB-lite"/>
    </source>
</evidence>
<evidence type="ECO:0000313" key="4">
    <source>
        <dbReference type="EMBL" id="NLJ23390.1"/>
    </source>
</evidence>
<dbReference type="InterPro" id="IPR001434">
    <property type="entry name" value="OmcB-like_DUF11"/>
</dbReference>
<evidence type="ECO:0000259" key="3">
    <source>
        <dbReference type="Pfam" id="PF24346"/>
    </source>
</evidence>
<name>A0A7K4AK41_METSH</name>
<feature type="region of interest" description="Disordered" evidence="1">
    <location>
        <begin position="928"/>
        <end position="963"/>
    </location>
</feature>
<dbReference type="Proteomes" id="UP000544742">
    <property type="component" value="Unassembled WGS sequence"/>
</dbReference>
<comment type="caution">
    <text evidence="4">The sequence shown here is derived from an EMBL/GenBank/DDBJ whole genome shotgun (WGS) entry which is preliminary data.</text>
</comment>
<organism evidence="4 5">
    <name type="scientific">Methanothrix soehngenii</name>
    <name type="common">Methanosaeta concilii</name>
    <dbReference type="NCBI Taxonomy" id="2223"/>
    <lineage>
        <taxon>Archaea</taxon>
        <taxon>Methanobacteriati</taxon>
        <taxon>Methanobacteriota</taxon>
        <taxon>Stenosarchaea group</taxon>
        <taxon>Methanomicrobia</taxon>
        <taxon>Methanotrichales</taxon>
        <taxon>Methanotrichaceae</taxon>
        <taxon>Methanothrix</taxon>
    </lineage>
</organism>
<dbReference type="InterPro" id="IPR047589">
    <property type="entry name" value="DUF11_rpt"/>
</dbReference>
<dbReference type="NCBIfam" id="TIGR01451">
    <property type="entry name" value="B_ant_repeat"/>
    <property type="match status" value="3"/>
</dbReference>
<accession>A0A7K4AK41</accession>
<feature type="compositionally biased region" description="Basic and acidic residues" evidence="1">
    <location>
        <begin position="928"/>
        <end position="952"/>
    </location>
</feature>
<feature type="domain" description="DUF11" evidence="2">
    <location>
        <begin position="1096"/>
        <end position="1185"/>
    </location>
</feature>
<reference evidence="4 5" key="1">
    <citation type="journal article" date="2020" name="Biotechnol. Biofuels">
        <title>New insights from the biogas microbiome by comprehensive genome-resolved metagenomics of nearly 1600 species originating from multiple anaerobic digesters.</title>
        <authorList>
            <person name="Campanaro S."/>
            <person name="Treu L."/>
            <person name="Rodriguez-R L.M."/>
            <person name="Kovalovszki A."/>
            <person name="Ziels R.M."/>
            <person name="Maus I."/>
            <person name="Zhu X."/>
            <person name="Kougias P.G."/>
            <person name="Basile A."/>
            <person name="Luo G."/>
            <person name="Schluter A."/>
            <person name="Konstantinidis K.T."/>
            <person name="Angelidaki I."/>
        </authorList>
    </citation>
    <scope>NUCLEOTIDE SEQUENCE [LARGE SCALE GENOMIC DNA]</scope>
    <source>
        <strain evidence="4">AS27yjCOA_157</strain>
    </source>
</reference>
<gene>
    <name evidence="4" type="ORF">GX426_09835</name>
</gene>
<evidence type="ECO:0000313" key="5">
    <source>
        <dbReference type="Proteomes" id="UP000544742"/>
    </source>
</evidence>
<feature type="domain" description="DUF7507" evidence="3">
    <location>
        <begin position="94"/>
        <end position="172"/>
    </location>
</feature>
<sequence length="1270" mass="142514">MALILPVSAEPNQIIGGVSYTISAPLAPEGQSYNYSWSATGGTPLNASQSSFQWTAPLVENSTTVLIELKIESNVSGCINENQIEMLVLPAAKAEIRLKKDCRYSPPVRVGDTVVYTYNVTNTGGVTLYEINLTDTHDWGPNCHPTRVGGGGGDEALEPGQSWQYECLYEIHDPANYTILRIMASTGYREQDMIEKLLRLRTRMEINLEKMRRLQKEFDPHAATLTIERMQMAGINYTSYYYVNEVTEESLKRIIDPQGNLSVTYYRDPVSQLNLTTRYDPKGKILSEEEYYYPHPGTNEYMKIEYDNPSVGLKTITITDYITGDTLIIIEDYNGVIISKEYKKTPGYIVYEEKYILKNIATVKAKTGAGQEVSDSDTYSLEIFKQNPILSVFKDDEPDPVQFNGTINYTIAYKNNGGQDAHEVMLKETYNESLEFIWASPAPDPGTIDAWTIGDLDKEESGKIAIQARLKDILTPGSIITNRIDMWCKEGSHAVAWANTTVTGEGLVIGKRASSRIIFPGEHLNYTIDYRNNGSVKQTDVVIHDYLDEKVDFKYSLSDPLLINESSGRHHWWYVGDLLPGSGGTIEIFVKAKGKDTFKDNAGSVFNTYQINSSQTEGTNKTLETYVVHSLWIKKEANATAAARGENITYTIKYGNSDTDFTAENVSITDMLPEVDFLGATPHPNIINGKNLTWMIGNLTPRANGTIVLDVHIPKKTQMVFDETSSVEGDGFIRMRKSLSTEEAERSLTNRVEIRGYYESMPIPVSSSSAVVTILGAAGTRITTSEHGSGHYEEDESSRLVSENKSVSLKKDIFASYGSSTFQLPGKRSIDYQSLWSDRTSAANYIRGEVVTENYLYVHSLQKDSSFDVDMNQTVYRSDASHDSGIARISYRKNAQDSSHSIKEMIDEDYHGSFKVFQSIDSYGENVRQDRSITGKGRVSSDKRTESQRSFEHGSGYYSAQESMDSSSITKNVKMLYSPQKETLGSMNTSGGSLWREGMQTKDPEQELIISEEIRSASYIEKEAEMDLSSLKFIGSFNGSMDTAILQGNGPDYEKVRLDQSFVGKFNIDTAISLHPEPLHRYVHVNIEKKAIMQDDNIVLFLINVTNDGSRPLKKLDVSDRLPPGLSFIDSSQRPEVDGQFINWTISSLDIGRTMTIKLRARVENGRQIYDNYVSVSTGYNDTRIEAENHTLFEAYYQPLSCCPELPIEWNYWSSGSNATLINAEWGSWKPAPCFNVSTEVIDCFLEQEKYYDELERNLSSCCASNYDIP</sequence>
<dbReference type="Pfam" id="PF24346">
    <property type="entry name" value="DUF7507"/>
    <property type="match status" value="1"/>
</dbReference>
<protein>
    <submittedName>
        <fullName evidence="4">DUF11 domain-containing protein</fullName>
    </submittedName>
</protein>
<feature type="domain" description="DUF11" evidence="2">
    <location>
        <begin position="631"/>
        <end position="724"/>
    </location>
</feature>
<feature type="domain" description="DUF11" evidence="2">
    <location>
        <begin position="507"/>
        <end position="617"/>
    </location>
</feature>
<dbReference type="InterPro" id="IPR051172">
    <property type="entry name" value="Chlamydia_OmcB"/>
</dbReference>
<evidence type="ECO:0000259" key="2">
    <source>
        <dbReference type="Pfam" id="PF01345"/>
    </source>
</evidence>
<dbReference type="EMBL" id="JAAYUN010000171">
    <property type="protein sequence ID" value="NLJ23390.1"/>
    <property type="molecule type" value="Genomic_DNA"/>
</dbReference>